<evidence type="ECO:0000313" key="5">
    <source>
        <dbReference type="Proteomes" id="UP001152797"/>
    </source>
</evidence>
<evidence type="ECO:0000256" key="1">
    <source>
        <dbReference type="SAM" id="Coils"/>
    </source>
</evidence>
<dbReference type="AlphaFoldDB" id="A0A9P1G7F6"/>
<organism evidence="3">
    <name type="scientific">Cladocopium goreaui</name>
    <dbReference type="NCBI Taxonomy" id="2562237"/>
    <lineage>
        <taxon>Eukaryota</taxon>
        <taxon>Sar</taxon>
        <taxon>Alveolata</taxon>
        <taxon>Dinophyceae</taxon>
        <taxon>Suessiales</taxon>
        <taxon>Symbiodiniaceae</taxon>
        <taxon>Cladocopium</taxon>
    </lineage>
</organism>
<comment type="caution">
    <text evidence="3">The sequence shown here is derived from an EMBL/GenBank/DDBJ whole genome shotgun (WGS) entry which is preliminary data.</text>
</comment>
<feature type="non-terminal residue" evidence="3">
    <location>
        <position position="1"/>
    </location>
</feature>
<feature type="compositionally biased region" description="Low complexity" evidence="2">
    <location>
        <begin position="73"/>
        <end position="83"/>
    </location>
</feature>
<reference evidence="3" key="1">
    <citation type="submission" date="2022-10" db="EMBL/GenBank/DDBJ databases">
        <authorList>
            <person name="Chen Y."/>
            <person name="Dougan E. K."/>
            <person name="Chan C."/>
            <person name="Rhodes N."/>
            <person name="Thang M."/>
        </authorList>
    </citation>
    <scope>NUCLEOTIDE SEQUENCE</scope>
</reference>
<accession>A0A9P1G7F6</accession>
<reference evidence="4 5" key="2">
    <citation type="submission" date="2024-05" db="EMBL/GenBank/DDBJ databases">
        <authorList>
            <person name="Chen Y."/>
            <person name="Shah S."/>
            <person name="Dougan E. K."/>
            <person name="Thang M."/>
            <person name="Chan C."/>
        </authorList>
    </citation>
    <scope>NUCLEOTIDE SEQUENCE [LARGE SCALE GENOMIC DNA]</scope>
</reference>
<evidence type="ECO:0000256" key="2">
    <source>
        <dbReference type="SAM" id="MobiDB-lite"/>
    </source>
</evidence>
<proteinExistence type="predicted"/>
<feature type="coiled-coil region" evidence="1">
    <location>
        <begin position="3"/>
        <end position="30"/>
    </location>
</feature>
<dbReference type="Proteomes" id="UP001152797">
    <property type="component" value="Unassembled WGS sequence"/>
</dbReference>
<feature type="compositionally biased region" description="Low complexity" evidence="2">
    <location>
        <begin position="93"/>
        <end position="107"/>
    </location>
</feature>
<feature type="region of interest" description="Disordered" evidence="2">
    <location>
        <begin position="36"/>
        <end position="140"/>
    </location>
</feature>
<dbReference type="EMBL" id="CAMXCT030002722">
    <property type="protein sequence ID" value="CAL4787339.1"/>
    <property type="molecule type" value="Genomic_DNA"/>
</dbReference>
<evidence type="ECO:0000313" key="3">
    <source>
        <dbReference type="EMBL" id="CAI4000027.1"/>
    </source>
</evidence>
<feature type="compositionally biased region" description="Acidic residues" evidence="2">
    <location>
        <begin position="108"/>
        <end position="118"/>
    </location>
</feature>
<feature type="compositionally biased region" description="Acidic residues" evidence="2">
    <location>
        <begin position="43"/>
        <end position="53"/>
    </location>
</feature>
<feature type="non-terminal residue" evidence="3">
    <location>
        <position position="140"/>
    </location>
</feature>
<dbReference type="EMBL" id="CAMXCT010002722">
    <property type="protein sequence ID" value="CAI4000027.1"/>
    <property type="molecule type" value="Genomic_DNA"/>
</dbReference>
<keyword evidence="5" id="KW-1185">Reference proteome</keyword>
<dbReference type="EMBL" id="CAMXCT020002722">
    <property type="protein sequence ID" value="CAL1153402.1"/>
    <property type="molecule type" value="Genomic_DNA"/>
</dbReference>
<gene>
    <name evidence="3" type="ORF">C1SCF055_LOCUS26181</name>
</gene>
<keyword evidence="1" id="KW-0175">Coiled coil</keyword>
<name>A0A9P1G7F6_9DINO</name>
<protein>
    <submittedName>
        <fullName evidence="3">Uncharacterized protein</fullName>
    </submittedName>
</protein>
<feature type="compositionally biased region" description="Low complexity" evidence="2">
    <location>
        <begin position="131"/>
        <end position="140"/>
    </location>
</feature>
<sequence>ESFQMVEKERDAADARAAELEAMVKRLQSQVSSFAQVVKDTVPDQDEVEEPTENNENGGDVAEAEAPKDELTAETAAAPAEEPAAAKEEVAEETTAAPAEEPAAPQEEAAEATEEAAANEEPAPKEEVAEDAAAAPAEGP</sequence>
<evidence type="ECO:0000313" key="4">
    <source>
        <dbReference type="EMBL" id="CAL4787339.1"/>
    </source>
</evidence>